<organism evidence="2 3">
    <name type="scientific">Coprinellus micaceus</name>
    <name type="common">Glistening ink-cap mushroom</name>
    <name type="synonym">Coprinus micaceus</name>
    <dbReference type="NCBI Taxonomy" id="71717"/>
    <lineage>
        <taxon>Eukaryota</taxon>
        <taxon>Fungi</taxon>
        <taxon>Dikarya</taxon>
        <taxon>Basidiomycota</taxon>
        <taxon>Agaricomycotina</taxon>
        <taxon>Agaricomycetes</taxon>
        <taxon>Agaricomycetidae</taxon>
        <taxon>Agaricales</taxon>
        <taxon>Agaricineae</taxon>
        <taxon>Psathyrellaceae</taxon>
        <taxon>Coprinellus</taxon>
    </lineage>
</organism>
<evidence type="ECO:0000256" key="1">
    <source>
        <dbReference type="SAM" id="MobiDB-lite"/>
    </source>
</evidence>
<comment type="caution">
    <text evidence="2">The sequence shown here is derived from an EMBL/GenBank/DDBJ whole genome shotgun (WGS) entry which is preliminary data.</text>
</comment>
<evidence type="ECO:0000313" key="3">
    <source>
        <dbReference type="Proteomes" id="UP000298030"/>
    </source>
</evidence>
<evidence type="ECO:0000313" key="2">
    <source>
        <dbReference type="EMBL" id="TEB26264.1"/>
    </source>
</evidence>
<protein>
    <submittedName>
        <fullName evidence="2">Uncharacterized protein</fullName>
    </submittedName>
</protein>
<gene>
    <name evidence="2" type="ORF">FA13DRAFT_1102336</name>
</gene>
<dbReference type="Proteomes" id="UP000298030">
    <property type="component" value="Unassembled WGS sequence"/>
</dbReference>
<dbReference type="AlphaFoldDB" id="A0A4Y7SXA4"/>
<keyword evidence="3" id="KW-1185">Reference proteome</keyword>
<sequence length="168" mass="18478">MPEYPKEPPMPRISLGRKAPVRVGIQRPGTWSSKAIWIREQPWPVTLGTSICTSPSSFAHPVERRPGDGSSSRRRPSLGPYTLSYLDFPGHTSQSEATIGPTQRNGLNGIDNKALEDSSASSWTSSPLCRVPRRTQLKSLRFGGTFTATRGFTFLADILRAQHLCMPA</sequence>
<dbReference type="EMBL" id="QPFP01000050">
    <property type="protein sequence ID" value="TEB26264.1"/>
    <property type="molecule type" value="Genomic_DNA"/>
</dbReference>
<feature type="region of interest" description="Disordered" evidence="1">
    <location>
        <begin position="54"/>
        <end position="112"/>
    </location>
</feature>
<reference evidence="2 3" key="1">
    <citation type="journal article" date="2019" name="Nat. Ecol. Evol.">
        <title>Megaphylogeny resolves global patterns of mushroom evolution.</title>
        <authorList>
            <person name="Varga T."/>
            <person name="Krizsan K."/>
            <person name="Foldi C."/>
            <person name="Dima B."/>
            <person name="Sanchez-Garcia M."/>
            <person name="Sanchez-Ramirez S."/>
            <person name="Szollosi G.J."/>
            <person name="Szarkandi J.G."/>
            <person name="Papp V."/>
            <person name="Albert L."/>
            <person name="Andreopoulos W."/>
            <person name="Angelini C."/>
            <person name="Antonin V."/>
            <person name="Barry K.W."/>
            <person name="Bougher N.L."/>
            <person name="Buchanan P."/>
            <person name="Buyck B."/>
            <person name="Bense V."/>
            <person name="Catcheside P."/>
            <person name="Chovatia M."/>
            <person name="Cooper J."/>
            <person name="Damon W."/>
            <person name="Desjardin D."/>
            <person name="Finy P."/>
            <person name="Geml J."/>
            <person name="Haridas S."/>
            <person name="Hughes K."/>
            <person name="Justo A."/>
            <person name="Karasinski D."/>
            <person name="Kautmanova I."/>
            <person name="Kiss B."/>
            <person name="Kocsube S."/>
            <person name="Kotiranta H."/>
            <person name="LaButti K.M."/>
            <person name="Lechner B.E."/>
            <person name="Liimatainen K."/>
            <person name="Lipzen A."/>
            <person name="Lukacs Z."/>
            <person name="Mihaltcheva S."/>
            <person name="Morgado L.N."/>
            <person name="Niskanen T."/>
            <person name="Noordeloos M.E."/>
            <person name="Ohm R.A."/>
            <person name="Ortiz-Santana B."/>
            <person name="Ovrebo C."/>
            <person name="Racz N."/>
            <person name="Riley R."/>
            <person name="Savchenko A."/>
            <person name="Shiryaev A."/>
            <person name="Soop K."/>
            <person name="Spirin V."/>
            <person name="Szebenyi C."/>
            <person name="Tomsovsky M."/>
            <person name="Tulloss R.E."/>
            <person name="Uehling J."/>
            <person name="Grigoriev I.V."/>
            <person name="Vagvolgyi C."/>
            <person name="Papp T."/>
            <person name="Martin F.M."/>
            <person name="Miettinen O."/>
            <person name="Hibbett D.S."/>
            <person name="Nagy L.G."/>
        </authorList>
    </citation>
    <scope>NUCLEOTIDE SEQUENCE [LARGE SCALE GENOMIC DNA]</scope>
    <source>
        <strain evidence="2 3">FP101781</strain>
    </source>
</reference>
<accession>A0A4Y7SXA4</accession>
<name>A0A4Y7SXA4_COPMI</name>
<proteinExistence type="predicted"/>
<feature type="compositionally biased region" description="Polar residues" evidence="1">
    <location>
        <begin position="91"/>
        <end position="106"/>
    </location>
</feature>